<evidence type="ECO:0000313" key="7">
    <source>
        <dbReference type="Proteomes" id="UP000509303"/>
    </source>
</evidence>
<dbReference type="RefSeq" id="WP_176165123.1">
    <property type="nucleotide sequence ID" value="NZ_CP054929.1"/>
</dbReference>
<dbReference type="GO" id="GO:0046872">
    <property type="term" value="F:metal ion binding"/>
    <property type="evidence" value="ECO:0007669"/>
    <property type="project" value="UniProtKB-KW"/>
</dbReference>
<keyword evidence="4" id="KW-0862">Zinc</keyword>
<dbReference type="InterPro" id="IPR036866">
    <property type="entry name" value="RibonucZ/Hydroxyglut_hydro"/>
</dbReference>
<dbReference type="Gene3D" id="3.60.15.10">
    <property type="entry name" value="Ribonuclease Z/Hydroxyacylglutathione hydrolase-like"/>
    <property type="match status" value="1"/>
</dbReference>
<dbReference type="Proteomes" id="UP000509303">
    <property type="component" value="Chromosome"/>
</dbReference>
<dbReference type="SMART" id="SM00849">
    <property type="entry name" value="Lactamase_B"/>
    <property type="match status" value="1"/>
</dbReference>
<dbReference type="PANTHER" id="PTHR42978:SF6">
    <property type="entry name" value="QUORUM-QUENCHING LACTONASE YTNP-RELATED"/>
    <property type="match status" value="1"/>
</dbReference>
<dbReference type="PANTHER" id="PTHR42978">
    <property type="entry name" value="QUORUM-QUENCHING LACTONASE YTNP-RELATED-RELATED"/>
    <property type="match status" value="1"/>
</dbReference>
<keyword evidence="2" id="KW-0479">Metal-binding</keyword>
<evidence type="ECO:0000256" key="2">
    <source>
        <dbReference type="ARBA" id="ARBA00022723"/>
    </source>
</evidence>
<feature type="domain" description="Metallo-beta-lactamase" evidence="5">
    <location>
        <begin position="68"/>
        <end position="273"/>
    </location>
</feature>
<accession>A0A7H8NJ42</accession>
<dbReference type="InterPro" id="IPR051013">
    <property type="entry name" value="MBL_superfamily_lactonases"/>
</dbReference>
<dbReference type="InterPro" id="IPR001279">
    <property type="entry name" value="Metallo-B-lactamas"/>
</dbReference>
<dbReference type="Pfam" id="PF00753">
    <property type="entry name" value="Lactamase_B"/>
    <property type="match status" value="1"/>
</dbReference>
<evidence type="ECO:0000313" key="6">
    <source>
        <dbReference type="EMBL" id="QKW53418.1"/>
    </source>
</evidence>
<evidence type="ECO:0000256" key="3">
    <source>
        <dbReference type="ARBA" id="ARBA00022801"/>
    </source>
</evidence>
<keyword evidence="3 6" id="KW-0378">Hydrolase</keyword>
<comment type="similarity">
    <text evidence="1">Belongs to the metallo-beta-lactamase superfamily.</text>
</comment>
<keyword evidence="7" id="KW-1185">Reference proteome</keyword>
<protein>
    <submittedName>
        <fullName evidence="6">MBL fold metallo-hydrolase</fullName>
    </submittedName>
</protein>
<dbReference type="EMBL" id="CP054929">
    <property type="protein sequence ID" value="QKW53418.1"/>
    <property type="molecule type" value="Genomic_DNA"/>
</dbReference>
<sequence length="296" mass="31659">MSTTASHQAERLRRPSELRSLELGGTKVTYVPDGAVQLAPRGWLPDTSEDVWATHPGYLDDAGYLVAGIGGLLVEAEGRALLIDAGFGPRSLPAQPDGPIGATYGGALLENLARLGHRPADIEAVAFTHLHIDHLGWAAHRAPGADRPAFTGADYLVAEPEWTQRDLLAAHGTSPETLAALEPQVRTVTDGQEIFPGVRVRFLLGHTPGHTAYVVSGGGRRLIAFGDAMHSPIQISHPGWSAWSDHDSAQSADFRRQLVAELQEPDTIGFGVHFADVVFGRVRPGDDGPTWHPVDA</sequence>
<dbReference type="SUPFAM" id="SSF56281">
    <property type="entry name" value="Metallo-hydrolase/oxidoreductase"/>
    <property type="match status" value="1"/>
</dbReference>
<organism evidence="6 7">
    <name type="scientific">Streptomyces buecherae</name>
    <dbReference type="NCBI Taxonomy" id="2763006"/>
    <lineage>
        <taxon>Bacteria</taxon>
        <taxon>Bacillati</taxon>
        <taxon>Actinomycetota</taxon>
        <taxon>Actinomycetes</taxon>
        <taxon>Kitasatosporales</taxon>
        <taxon>Streptomycetaceae</taxon>
        <taxon>Streptomyces</taxon>
    </lineage>
</organism>
<dbReference type="AlphaFoldDB" id="A0A7H8NJ42"/>
<name>A0A7H8NJ42_9ACTN</name>
<evidence type="ECO:0000256" key="4">
    <source>
        <dbReference type="ARBA" id="ARBA00022833"/>
    </source>
</evidence>
<proteinExistence type="inferred from homology"/>
<evidence type="ECO:0000259" key="5">
    <source>
        <dbReference type="SMART" id="SM00849"/>
    </source>
</evidence>
<reference evidence="6 7" key="1">
    <citation type="submission" date="2020-06" db="EMBL/GenBank/DDBJ databases">
        <title>Genome mining for natural products.</title>
        <authorList>
            <person name="Zhang B."/>
            <person name="Shi J."/>
            <person name="Ge H."/>
        </authorList>
    </citation>
    <scope>NUCLEOTIDE SEQUENCE [LARGE SCALE GENOMIC DNA]</scope>
    <source>
        <strain evidence="6 7">NA00687</strain>
    </source>
</reference>
<dbReference type="GO" id="GO:0016787">
    <property type="term" value="F:hydrolase activity"/>
    <property type="evidence" value="ECO:0007669"/>
    <property type="project" value="UniProtKB-KW"/>
</dbReference>
<evidence type="ECO:0000256" key="1">
    <source>
        <dbReference type="ARBA" id="ARBA00007749"/>
    </source>
</evidence>
<gene>
    <name evidence="6" type="ORF">HUT08_32090</name>
</gene>